<dbReference type="STRING" id="1618023.UH38_12620"/>
<reference evidence="2 3" key="1">
    <citation type="submission" date="2015-02" db="EMBL/GenBank/DDBJ databases">
        <title>Draft genome of a novel marine cyanobacterium (Chroococcales) isolated from South Atlantic Ocean.</title>
        <authorList>
            <person name="Rigonato J."/>
            <person name="Alvarenga D.O."/>
            <person name="Branco L.H."/>
            <person name="Varani A.M."/>
            <person name="Brandini F.P."/>
            <person name="Fiore M.F."/>
        </authorList>
    </citation>
    <scope>NUCLEOTIDE SEQUENCE [LARGE SCALE GENOMIC DNA]</scope>
    <source>
        <strain evidence="2 3">CENA595</strain>
    </source>
</reference>
<comment type="caution">
    <text evidence="2">The sequence shown here is derived from an EMBL/GenBank/DDBJ whole genome shotgun (WGS) entry which is preliminary data.</text>
</comment>
<sequence length="128" mass="14513">MNTHTFGNHYITCPICQRSGSLKLVKMCNGLYTCKSCQERLVVTWSGHYVRDPFSGKQVVIAQLLRRQSHPWARFLRDISLLKRPIMFIALSAVIFGASVLTIESTRQPNSVQQVVEQGNEPPKPQVE</sequence>
<evidence type="ECO:0000256" key="1">
    <source>
        <dbReference type="SAM" id="Phobius"/>
    </source>
</evidence>
<dbReference type="AlphaFoldDB" id="A0A0D8ZSQ8"/>
<dbReference type="EMBL" id="JYON01000012">
    <property type="protein sequence ID" value="KJH71397.1"/>
    <property type="molecule type" value="Genomic_DNA"/>
</dbReference>
<evidence type="ECO:0000313" key="2">
    <source>
        <dbReference type="EMBL" id="KJH71397.1"/>
    </source>
</evidence>
<name>A0A0D8ZSQ8_9CYAN</name>
<keyword evidence="3" id="KW-1185">Reference proteome</keyword>
<accession>A0A0D8ZSQ8</accession>
<evidence type="ECO:0000313" key="3">
    <source>
        <dbReference type="Proteomes" id="UP000032452"/>
    </source>
</evidence>
<dbReference type="Proteomes" id="UP000032452">
    <property type="component" value="Unassembled WGS sequence"/>
</dbReference>
<proteinExistence type="predicted"/>
<dbReference type="PATRIC" id="fig|1618023.3.peg.4436"/>
<gene>
    <name evidence="2" type="ORF">UH38_12620</name>
</gene>
<organism evidence="2 3">
    <name type="scientific">Aliterella atlantica CENA595</name>
    <dbReference type="NCBI Taxonomy" id="1618023"/>
    <lineage>
        <taxon>Bacteria</taxon>
        <taxon>Bacillati</taxon>
        <taxon>Cyanobacteriota</taxon>
        <taxon>Cyanophyceae</taxon>
        <taxon>Chroococcidiopsidales</taxon>
        <taxon>Aliterellaceae</taxon>
        <taxon>Aliterella</taxon>
    </lineage>
</organism>
<protein>
    <submittedName>
        <fullName evidence="2">Uncharacterized protein</fullName>
    </submittedName>
</protein>
<dbReference type="OrthoDB" id="513338at2"/>
<keyword evidence="1" id="KW-0472">Membrane</keyword>
<keyword evidence="1" id="KW-1133">Transmembrane helix</keyword>
<dbReference type="RefSeq" id="WP_045055020.1">
    <property type="nucleotide sequence ID" value="NZ_CAWMDP010000050.1"/>
</dbReference>
<feature type="transmembrane region" description="Helical" evidence="1">
    <location>
        <begin position="86"/>
        <end position="103"/>
    </location>
</feature>
<keyword evidence="1" id="KW-0812">Transmembrane</keyword>